<dbReference type="PRINTS" id="PR00380">
    <property type="entry name" value="KINESINHEAVY"/>
</dbReference>
<sequence length="883" mass="93433">VMKAGARNRAIAATDMNAGSSRSHSMFIVRVGVTDTQTGTTRKGKLFLVDLAGSEKVKKTNAVGQTLKEAQNINKSLSALGNVINALTDDKAKHIPYRDSKLTRVLQESLGGNAKTTLIICASISSYNDAETISTCRFGYRAKSIKNKASVNQDLSNAQLKALLKKAKEEIARLRRGGTVEQEAPAAADPALQEKCDSLEAELGQLRTSLEQKEADMTDILDELTHQEAVVAERDASLETLQTQLTQADRESVLAKAEADRAKGESEAAVYAMTQLKGEVRSLTTELASTREDNIQTKAQLSQMQIGIGGKGGAVEDTPAAPQGKEASIQTDAVVYLPANTVRGATLAEAPEIMASPLPVSEHSELSLPPSARGMDKDARQSMLDAAGMTVVPVSAGLTQGMSLDTPSIPSLASVTVSSVNTSSAASPSGSFVDLPGMSGGLGAVQYEEYQQLKAKHVRQKQKFRQFRDNIMQRLETNARQIVHYESRVKELEDANAAKEASSKSRSWRSRVNHLEKALEQLTVTYQTALSQNKKLRFNADRNETRLTDALRRSEALQAQVRESERQLISTITLKDEALANLNRRVRTLREVVRQLERSAPVTNMGVAHVVKKIQGGTRAPQSAGPVAISGGGGLSGTPTHNPHTPTPIRGGSAVYGGEGDGSTTPSNRQVGQNKRSFLFSLLKNEGEGTPAAGTSRTTPLTSQRTASSGAGEGDSHPTPSHSARTGTKKASPLTAMHGSASTGDITRASPQVASTTSASGGPTHRRKMSVVMDPIKGGMTTGGRGAHSGGSIRRQRRKSLVGLFRFATPESKDAPAGGAAAAPLQNTPPGADGLGSVPALSKHASSAIMLPLNEQLSLDSQSHDISQTVQLADSSDSEAAAE</sequence>
<dbReference type="AlphaFoldDB" id="A0A9K3CZ35"/>
<name>A0A9K3CZ35_9EUKA</name>
<reference evidence="10 11" key="1">
    <citation type="journal article" date="2018" name="PLoS ONE">
        <title>The draft genome of Kipferlia bialata reveals reductive genome evolution in fornicate parasites.</title>
        <authorList>
            <person name="Tanifuji G."/>
            <person name="Takabayashi S."/>
            <person name="Kume K."/>
            <person name="Takagi M."/>
            <person name="Nakayama T."/>
            <person name="Kamikawa R."/>
            <person name="Inagaki Y."/>
            <person name="Hashimoto T."/>
        </authorList>
    </citation>
    <scope>NUCLEOTIDE SEQUENCE [LARGE SCALE GENOMIC DNA]</scope>
    <source>
        <strain evidence="10">NY0173</strain>
    </source>
</reference>
<dbReference type="InterPro" id="IPR027640">
    <property type="entry name" value="Kinesin-like_fam"/>
</dbReference>
<feature type="compositionally biased region" description="Polar residues" evidence="8">
    <location>
        <begin position="861"/>
        <end position="872"/>
    </location>
</feature>
<accession>A0A9K3CZ35</accession>
<proteinExistence type="inferred from homology"/>
<evidence type="ECO:0000256" key="5">
    <source>
        <dbReference type="PROSITE-ProRule" id="PRU00283"/>
    </source>
</evidence>
<dbReference type="PANTHER" id="PTHR47968:SF75">
    <property type="entry name" value="CENTROMERE-ASSOCIATED PROTEIN E"/>
    <property type="match status" value="1"/>
</dbReference>
<dbReference type="GO" id="GO:0007018">
    <property type="term" value="P:microtubule-based movement"/>
    <property type="evidence" value="ECO:0007669"/>
    <property type="project" value="InterPro"/>
</dbReference>
<evidence type="ECO:0000256" key="4">
    <source>
        <dbReference type="ARBA" id="ARBA00023175"/>
    </source>
</evidence>
<gene>
    <name evidence="10" type="ORF">KIPB_006824</name>
</gene>
<keyword evidence="1 6" id="KW-0547">Nucleotide-binding</keyword>
<evidence type="ECO:0000313" key="11">
    <source>
        <dbReference type="Proteomes" id="UP000265618"/>
    </source>
</evidence>
<evidence type="ECO:0000259" key="9">
    <source>
        <dbReference type="PROSITE" id="PS50067"/>
    </source>
</evidence>
<evidence type="ECO:0000256" key="1">
    <source>
        <dbReference type="ARBA" id="ARBA00022741"/>
    </source>
</evidence>
<feature type="compositionally biased region" description="Polar residues" evidence="8">
    <location>
        <begin position="662"/>
        <end position="673"/>
    </location>
</feature>
<dbReference type="PANTHER" id="PTHR47968">
    <property type="entry name" value="CENTROMERE PROTEIN E"/>
    <property type="match status" value="1"/>
</dbReference>
<comment type="similarity">
    <text evidence="5 6">Belongs to the TRAFAC class myosin-kinesin ATPase superfamily. Kinesin family.</text>
</comment>
<feature type="non-terminal residue" evidence="10">
    <location>
        <position position="1"/>
    </location>
</feature>
<evidence type="ECO:0000256" key="2">
    <source>
        <dbReference type="ARBA" id="ARBA00022840"/>
    </source>
</evidence>
<dbReference type="InterPro" id="IPR001752">
    <property type="entry name" value="Kinesin_motor_dom"/>
</dbReference>
<dbReference type="EMBL" id="BDIP01001814">
    <property type="protein sequence ID" value="GIQ85190.1"/>
    <property type="molecule type" value="Genomic_DNA"/>
</dbReference>
<dbReference type="GO" id="GO:0003777">
    <property type="term" value="F:microtubule motor activity"/>
    <property type="evidence" value="ECO:0007669"/>
    <property type="project" value="InterPro"/>
</dbReference>
<dbReference type="Proteomes" id="UP000265618">
    <property type="component" value="Unassembled WGS sequence"/>
</dbReference>
<evidence type="ECO:0000256" key="7">
    <source>
        <dbReference type="SAM" id="Coils"/>
    </source>
</evidence>
<feature type="region of interest" description="Disordered" evidence="8">
    <location>
        <begin position="810"/>
        <end position="837"/>
    </location>
</feature>
<feature type="region of interest" description="Disordered" evidence="8">
    <location>
        <begin position="861"/>
        <end position="883"/>
    </location>
</feature>
<feature type="compositionally biased region" description="Gly residues" evidence="8">
    <location>
        <begin position="780"/>
        <end position="789"/>
    </location>
</feature>
<comment type="caution">
    <text evidence="5">Lacks conserved residue(s) required for the propagation of feature annotation.</text>
</comment>
<feature type="coiled-coil region" evidence="7">
    <location>
        <begin position="450"/>
        <end position="599"/>
    </location>
</feature>
<keyword evidence="4 6" id="KW-0505">Motor protein</keyword>
<feature type="compositionally biased region" description="Polar residues" evidence="8">
    <location>
        <begin position="740"/>
        <end position="761"/>
    </location>
</feature>
<dbReference type="PROSITE" id="PS50067">
    <property type="entry name" value="KINESIN_MOTOR_2"/>
    <property type="match status" value="1"/>
</dbReference>
<feature type="compositionally biased region" description="Polar residues" evidence="8">
    <location>
        <begin position="693"/>
        <end position="709"/>
    </location>
</feature>
<feature type="region of interest" description="Disordered" evidence="8">
    <location>
        <begin position="617"/>
        <end position="673"/>
    </location>
</feature>
<dbReference type="Gene3D" id="3.40.850.10">
    <property type="entry name" value="Kinesin motor domain"/>
    <property type="match status" value="1"/>
</dbReference>
<evidence type="ECO:0000313" key="10">
    <source>
        <dbReference type="EMBL" id="GIQ85190.1"/>
    </source>
</evidence>
<feature type="domain" description="Kinesin motor" evidence="9">
    <location>
        <begin position="1"/>
        <end position="145"/>
    </location>
</feature>
<dbReference type="InterPro" id="IPR036961">
    <property type="entry name" value="Kinesin_motor_dom_sf"/>
</dbReference>
<dbReference type="SMART" id="SM00129">
    <property type="entry name" value="KISc"/>
    <property type="match status" value="1"/>
</dbReference>
<keyword evidence="11" id="KW-1185">Reference proteome</keyword>
<evidence type="ECO:0000256" key="3">
    <source>
        <dbReference type="ARBA" id="ARBA00023054"/>
    </source>
</evidence>
<keyword evidence="3 7" id="KW-0175">Coiled coil</keyword>
<dbReference type="GO" id="GO:0005874">
    <property type="term" value="C:microtubule"/>
    <property type="evidence" value="ECO:0007669"/>
    <property type="project" value="UniProtKB-KW"/>
</dbReference>
<dbReference type="SUPFAM" id="SSF52540">
    <property type="entry name" value="P-loop containing nucleoside triphosphate hydrolases"/>
    <property type="match status" value="1"/>
</dbReference>
<feature type="compositionally biased region" description="Low complexity" evidence="8">
    <location>
        <begin position="815"/>
        <end position="824"/>
    </location>
</feature>
<dbReference type="GO" id="GO:0005524">
    <property type="term" value="F:ATP binding"/>
    <property type="evidence" value="ECO:0007669"/>
    <property type="project" value="UniProtKB-KW"/>
</dbReference>
<feature type="region of interest" description="Disordered" evidence="8">
    <location>
        <begin position="686"/>
        <end position="795"/>
    </location>
</feature>
<dbReference type="GO" id="GO:0008017">
    <property type="term" value="F:microtubule binding"/>
    <property type="evidence" value="ECO:0007669"/>
    <property type="project" value="InterPro"/>
</dbReference>
<protein>
    <recommendedName>
        <fullName evidence="6">Kinesin-like protein</fullName>
    </recommendedName>
</protein>
<organism evidence="10 11">
    <name type="scientific">Kipferlia bialata</name>
    <dbReference type="NCBI Taxonomy" id="797122"/>
    <lineage>
        <taxon>Eukaryota</taxon>
        <taxon>Metamonada</taxon>
        <taxon>Carpediemonas-like organisms</taxon>
        <taxon>Kipferlia</taxon>
    </lineage>
</organism>
<evidence type="ECO:0000256" key="8">
    <source>
        <dbReference type="SAM" id="MobiDB-lite"/>
    </source>
</evidence>
<feature type="compositionally biased region" description="Low complexity" evidence="8">
    <location>
        <begin position="638"/>
        <end position="648"/>
    </location>
</feature>
<evidence type="ECO:0000256" key="6">
    <source>
        <dbReference type="RuleBase" id="RU000394"/>
    </source>
</evidence>
<dbReference type="Pfam" id="PF00225">
    <property type="entry name" value="Kinesin"/>
    <property type="match status" value="1"/>
</dbReference>
<dbReference type="PROSITE" id="PS00411">
    <property type="entry name" value="KINESIN_MOTOR_1"/>
    <property type="match status" value="1"/>
</dbReference>
<feature type="coiled-coil region" evidence="7">
    <location>
        <begin position="157"/>
        <end position="293"/>
    </location>
</feature>
<dbReference type="InterPro" id="IPR027417">
    <property type="entry name" value="P-loop_NTPase"/>
</dbReference>
<keyword evidence="2 6" id="KW-0067">ATP-binding</keyword>
<comment type="caution">
    <text evidence="10">The sequence shown here is derived from an EMBL/GenBank/DDBJ whole genome shotgun (WGS) entry which is preliminary data.</text>
</comment>
<keyword evidence="6" id="KW-0493">Microtubule</keyword>
<dbReference type="InterPro" id="IPR019821">
    <property type="entry name" value="Kinesin_motor_CS"/>
</dbReference>